<accession>A0A2M7BRG9</accession>
<dbReference type="PROSITE" id="PS01155">
    <property type="entry name" value="ENDONUCLEASE_III_2"/>
    <property type="match status" value="1"/>
</dbReference>
<evidence type="ECO:0000256" key="1">
    <source>
        <dbReference type="ARBA" id="ARBA00001966"/>
    </source>
</evidence>
<dbReference type="GO" id="GO:0006298">
    <property type="term" value="P:mismatch repair"/>
    <property type="evidence" value="ECO:0007669"/>
    <property type="project" value="TreeGrafter"/>
</dbReference>
<dbReference type="Gene3D" id="1.10.1670.10">
    <property type="entry name" value="Helix-hairpin-Helix base-excision DNA repair enzymes (C-terminal)"/>
    <property type="match status" value="1"/>
</dbReference>
<gene>
    <name evidence="11" type="ORF">COS52_04715</name>
</gene>
<evidence type="ECO:0000313" key="11">
    <source>
        <dbReference type="EMBL" id="PIV08058.1"/>
    </source>
</evidence>
<dbReference type="PANTHER" id="PTHR42944:SF1">
    <property type="entry name" value="ADENINE DNA GLYCOSYLASE"/>
    <property type="match status" value="1"/>
</dbReference>
<dbReference type="Proteomes" id="UP000230119">
    <property type="component" value="Unassembled WGS sequence"/>
</dbReference>
<dbReference type="Pfam" id="PF00730">
    <property type="entry name" value="HhH-GPD"/>
    <property type="match status" value="1"/>
</dbReference>
<dbReference type="InterPro" id="IPR023170">
    <property type="entry name" value="HhH_base_excis_C"/>
</dbReference>
<dbReference type="SMART" id="SM00478">
    <property type="entry name" value="ENDO3c"/>
    <property type="match status" value="1"/>
</dbReference>
<reference evidence="12" key="1">
    <citation type="submission" date="2017-09" db="EMBL/GenBank/DDBJ databases">
        <title>Depth-based differentiation of microbial function through sediment-hosted aquifers and enrichment of novel symbionts in the deep terrestrial subsurface.</title>
        <authorList>
            <person name="Probst A.J."/>
            <person name="Ladd B."/>
            <person name="Jarett J.K."/>
            <person name="Geller-Mcgrath D.E."/>
            <person name="Sieber C.M.K."/>
            <person name="Emerson J.B."/>
            <person name="Anantharaman K."/>
            <person name="Thomas B.C."/>
            <person name="Malmstrom R."/>
            <person name="Stieglmeier M."/>
            <person name="Klingl A."/>
            <person name="Woyke T."/>
            <person name="Ryan C.M."/>
            <person name="Banfield J.F."/>
        </authorList>
    </citation>
    <scope>NUCLEOTIDE SEQUENCE [LARGE SCALE GENOMIC DNA]</scope>
</reference>
<keyword evidence="11" id="KW-0255">Endonuclease</keyword>
<dbReference type="GO" id="GO:0034039">
    <property type="term" value="F:8-oxo-7,8-dihydroguanine DNA N-glycosylase activity"/>
    <property type="evidence" value="ECO:0007669"/>
    <property type="project" value="TreeGrafter"/>
</dbReference>
<dbReference type="GO" id="GO:0000701">
    <property type="term" value="F:purine-specific mismatch base pair DNA N-glycosylase activity"/>
    <property type="evidence" value="ECO:0007669"/>
    <property type="project" value="TreeGrafter"/>
</dbReference>
<dbReference type="GO" id="GO:0051536">
    <property type="term" value="F:iron-sulfur cluster binding"/>
    <property type="evidence" value="ECO:0007669"/>
    <property type="project" value="UniProtKB-KW"/>
</dbReference>
<evidence type="ECO:0000256" key="5">
    <source>
        <dbReference type="ARBA" id="ARBA00022801"/>
    </source>
</evidence>
<name>A0A2M7BRG9_9BACT</name>
<evidence type="ECO:0000256" key="3">
    <source>
        <dbReference type="ARBA" id="ARBA00022723"/>
    </source>
</evidence>
<dbReference type="InterPro" id="IPR044298">
    <property type="entry name" value="MIG/MutY"/>
</dbReference>
<sequence length="265" mass="30799">MKNEEFIKTVWEYYKKNKRAMPWREDISPYSIFISEVMLQQTQVARVLAAYPLFKSQFPSFKELAEAHTAILLAAWQGMGYNRRALYLKAAAGIVCTKYEGVLPEDRVLLDNLPGIGYATACSIAAFAFNTPVVFIETNIRRVFVHHFFSDSDEISDSDILLLVEKTLDKKNPREWYWALMDYGAYPTTQIDNPNKKSKHYVKQKKFEGSVRQARGAILKYLLKRPYSKEELEKIYTDDERLFTALEQLEKEGFIASKKGRYNIK</sequence>
<evidence type="ECO:0000256" key="2">
    <source>
        <dbReference type="ARBA" id="ARBA00008343"/>
    </source>
</evidence>
<keyword evidence="3" id="KW-0479">Metal-binding</keyword>
<evidence type="ECO:0000256" key="7">
    <source>
        <dbReference type="ARBA" id="ARBA00023014"/>
    </source>
</evidence>
<dbReference type="InterPro" id="IPR011257">
    <property type="entry name" value="DNA_glycosylase"/>
</dbReference>
<dbReference type="PANTHER" id="PTHR42944">
    <property type="entry name" value="ADENINE DNA GLYCOSYLASE"/>
    <property type="match status" value="1"/>
</dbReference>
<dbReference type="CDD" id="cd00056">
    <property type="entry name" value="ENDO3c"/>
    <property type="match status" value="1"/>
</dbReference>
<dbReference type="Gene3D" id="1.10.340.30">
    <property type="entry name" value="Hypothetical protein, domain 2"/>
    <property type="match status" value="1"/>
</dbReference>
<organism evidence="11 12">
    <name type="scientific">Candidatus Roizmanbacteria bacterium CG03_land_8_20_14_0_80_39_12</name>
    <dbReference type="NCBI Taxonomy" id="1974847"/>
    <lineage>
        <taxon>Bacteria</taxon>
        <taxon>Candidatus Roizmaniibacteriota</taxon>
    </lineage>
</organism>
<comment type="cofactor">
    <cofactor evidence="1">
        <name>[4Fe-4S] cluster</name>
        <dbReference type="ChEBI" id="CHEBI:49883"/>
    </cofactor>
</comment>
<dbReference type="InterPro" id="IPR004036">
    <property type="entry name" value="Endonuclease-III-like_CS2"/>
</dbReference>
<proteinExistence type="inferred from homology"/>
<keyword evidence="11" id="KW-0540">Nuclease</keyword>
<evidence type="ECO:0000256" key="9">
    <source>
        <dbReference type="ARBA" id="ARBA00023295"/>
    </source>
</evidence>
<evidence type="ECO:0000256" key="6">
    <source>
        <dbReference type="ARBA" id="ARBA00023004"/>
    </source>
</evidence>
<dbReference type="GO" id="GO:0004519">
    <property type="term" value="F:endonuclease activity"/>
    <property type="evidence" value="ECO:0007669"/>
    <property type="project" value="UniProtKB-KW"/>
</dbReference>
<keyword evidence="8" id="KW-0234">DNA repair</keyword>
<evidence type="ECO:0000256" key="4">
    <source>
        <dbReference type="ARBA" id="ARBA00022763"/>
    </source>
</evidence>
<protein>
    <submittedName>
        <fullName evidence="11">Endonuclease III</fullName>
    </submittedName>
</protein>
<keyword evidence="6" id="KW-0408">Iron</keyword>
<dbReference type="AlphaFoldDB" id="A0A2M7BRG9"/>
<dbReference type="GO" id="GO:0035485">
    <property type="term" value="F:adenine/guanine mispair binding"/>
    <property type="evidence" value="ECO:0007669"/>
    <property type="project" value="TreeGrafter"/>
</dbReference>
<dbReference type="InterPro" id="IPR003265">
    <property type="entry name" value="HhH-GPD_domain"/>
</dbReference>
<keyword evidence="5" id="KW-0378">Hydrolase</keyword>
<dbReference type="SUPFAM" id="SSF48150">
    <property type="entry name" value="DNA-glycosylase"/>
    <property type="match status" value="1"/>
</dbReference>
<keyword evidence="4" id="KW-0227">DNA damage</keyword>
<evidence type="ECO:0000313" key="12">
    <source>
        <dbReference type="Proteomes" id="UP000230119"/>
    </source>
</evidence>
<comment type="similarity">
    <text evidence="2">Belongs to the Nth/MutY family.</text>
</comment>
<feature type="domain" description="HhH-GPD" evidence="10">
    <location>
        <begin position="38"/>
        <end position="186"/>
    </location>
</feature>
<evidence type="ECO:0000256" key="8">
    <source>
        <dbReference type="ARBA" id="ARBA00023204"/>
    </source>
</evidence>
<keyword evidence="9" id="KW-0326">Glycosidase</keyword>
<comment type="caution">
    <text evidence="11">The sequence shown here is derived from an EMBL/GenBank/DDBJ whole genome shotgun (WGS) entry which is preliminary data.</text>
</comment>
<dbReference type="GO" id="GO:0032357">
    <property type="term" value="F:oxidized purine DNA binding"/>
    <property type="evidence" value="ECO:0007669"/>
    <property type="project" value="TreeGrafter"/>
</dbReference>
<keyword evidence="7" id="KW-0411">Iron-sulfur</keyword>
<dbReference type="GO" id="GO:0046872">
    <property type="term" value="F:metal ion binding"/>
    <property type="evidence" value="ECO:0007669"/>
    <property type="project" value="UniProtKB-KW"/>
</dbReference>
<evidence type="ECO:0000259" key="10">
    <source>
        <dbReference type="SMART" id="SM00478"/>
    </source>
</evidence>
<dbReference type="GO" id="GO:0006284">
    <property type="term" value="P:base-excision repair"/>
    <property type="evidence" value="ECO:0007669"/>
    <property type="project" value="InterPro"/>
</dbReference>
<dbReference type="EMBL" id="PEVA01000197">
    <property type="protein sequence ID" value="PIV08058.1"/>
    <property type="molecule type" value="Genomic_DNA"/>
</dbReference>